<dbReference type="InterPro" id="IPR008920">
    <property type="entry name" value="TF_FadR/GntR_C"/>
</dbReference>
<proteinExistence type="predicted"/>
<dbReference type="PANTHER" id="PTHR43537">
    <property type="entry name" value="TRANSCRIPTIONAL REGULATOR, GNTR FAMILY"/>
    <property type="match status" value="1"/>
</dbReference>
<dbReference type="InterPro" id="IPR000485">
    <property type="entry name" value="AsnC-type_HTH_dom"/>
</dbReference>
<protein>
    <submittedName>
        <fullName evidence="5">GntR family transcriptional regulator</fullName>
    </submittedName>
</protein>
<evidence type="ECO:0000259" key="4">
    <source>
        <dbReference type="PROSITE" id="PS50949"/>
    </source>
</evidence>
<sequence>MSEFRFEEQKTTSLRHKITEEIRKAIFQGKLKPGDRLRETEMANQMGVSRGPIREAIRMLEQEGVLYSQPYKDTMVAEISREEVTEVLLPMRLTLETFAISKALPALDDQHIANLSQLIEDMKKAAADNDLYRLADCDLAFHEYLLTMSEMPNMLGIWTSICNRIRLHFIVEGRAYEDFTPLLQDHELLLHTILEGDMERIKPLLAHHILGDPSAGGHRHG</sequence>
<dbReference type="CDD" id="cd07377">
    <property type="entry name" value="WHTH_GntR"/>
    <property type="match status" value="1"/>
</dbReference>
<evidence type="ECO:0000313" key="6">
    <source>
        <dbReference type="Proteomes" id="UP001596989"/>
    </source>
</evidence>
<evidence type="ECO:0000313" key="5">
    <source>
        <dbReference type="EMBL" id="MFD0960334.1"/>
    </source>
</evidence>
<organism evidence="5 6">
    <name type="scientific">Paenibacillus chungangensis</name>
    <dbReference type="NCBI Taxonomy" id="696535"/>
    <lineage>
        <taxon>Bacteria</taxon>
        <taxon>Bacillati</taxon>
        <taxon>Bacillota</taxon>
        <taxon>Bacilli</taxon>
        <taxon>Bacillales</taxon>
        <taxon>Paenibacillaceae</taxon>
        <taxon>Paenibacillus</taxon>
    </lineage>
</organism>
<dbReference type="PRINTS" id="PR00035">
    <property type="entry name" value="HTHGNTR"/>
</dbReference>
<dbReference type="Gene3D" id="1.20.120.530">
    <property type="entry name" value="GntR ligand-binding domain-like"/>
    <property type="match status" value="1"/>
</dbReference>
<dbReference type="InterPro" id="IPR036388">
    <property type="entry name" value="WH-like_DNA-bd_sf"/>
</dbReference>
<gene>
    <name evidence="5" type="ORF">ACFQ2I_13160</name>
</gene>
<feature type="domain" description="HTH gntR-type" evidence="4">
    <location>
        <begin position="12"/>
        <end position="79"/>
    </location>
</feature>
<evidence type="ECO:0000256" key="3">
    <source>
        <dbReference type="ARBA" id="ARBA00023163"/>
    </source>
</evidence>
<evidence type="ECO:0000256" key="2">
    <source>
        <dbReference type="ARBA" id="ARBA00023125"/>
    </source>
</evidence>
<reference evidence="6" key="1">
    <citation type="journal article" date="2019" name="Int. J. Syst. Evol. Microbiol.">
        <title>The Global Catalogue of Microorganisms (GCM) 10K type strain sequencing project: providing services to taxonomists for standard genome sequencing and annotation.</title>
        <authorList>
            <consortium name="The Broad Institute Genomics Platform"/>
            <consortium name="The Broad Institute Genome Sequencing Center for Infectious Disease"/>
            <person name="Wu L."/>
            <person name="Ma J."/>
        </authorList>
    </citation>
    <scope>NUCLEOTIDE SEQUENCE [LARGE SCALE GENOMIC DNA]</scope>
    <source>
        <strain evidence="6">CCUG 59129</strain>
    </source>
</reference>
<dbReference type="PANTHER" id="PTHR43537:SF5">
    <property type="entry name" value="UXU OPERON TRANSCRIPTIONAL REGULATOR"/>
    <property type="match status" value="1"/>
</dbReference>
<dbReference type="InterPro" id="IPR000524">
    <property type="entry name" value="Tscrpt_reg_HTH_GntR"/>
</dbReference>
<keyword evidence="1" id="KW-0805">Transcription regulation</keyword>
<dbReference type="InterPro" id="IPR036390">
    <property type="entry name" value="WH_DNA-bd_sf"/>
</dbReference>
<evidence type="ECO:0000256" key="1">
    <source>
        <dbReference type="ARBA" id="ARBA00023015"/>
    </source>
</evidence>
<dbReference type="RefSeq" id="WP_377564801.1">
    <property type="nucleotide sequence ID" value="NZ_JBHTJZ010000020.1"/>
</dbReference>
<dbReference type="PROSITE" id="PS50949">
    <property type="entry name" value="HTH_GNTR"/>
    <property type="match status" value="1"/>
</dbReference>
<keyword evidence="2" id="KW-0238">DNA-binding</keyword>
<accession>A0ABW3HSH7</accession>
<keyword evidence="6" id="KW-1185">Reference proteome</keyword>
<dbReference type="SMART" id="SM00345">
    <property type="entry name" value="HTH_GNTR"/>
    <property type="match status" value="1"/>
</dbReference>
<keyword evidence="3" id="KW-0804">Transcription</keyword>
<dbReference type="SUPFAM" id="SSF48008">
    <property type="entry name" value="GntR ligand-binding domain-like"/>
    <property type="match status" value="1"/>
</dbReference>
<dbReference type="PRINTS" id="PR00033">
    <property type="entry name" value="HTHASNC"/>
</dbReference>
<dbReference type="SUPFAM" id="SSF46785">
    <property type="entry name" value="Winged helix' DNA-binding domain"/>
    <property type="match status" value="1"/>
</dbReference>
<dbReference type="SMART" id="SM00895">
    <property type="entry name" value="FCD"/>
    <property type="match status" value="1"/>
</dbReference>
<comment type="caution">
    <text evidence="5">The sequence shown here is derived from an EMBL/GenBank/DDBJ whole genome shotgun (WGS) entry which is preliminary data.</text>
</comment>
<dbReference type="Pfam" id="PF00392">
    <property type="entry name" value="GntR"/>
    <property type="match status" value="1"/>
</dbReference>
<name>A0ABW3HSH7_9BACL</name>
<dbReference type="Proteomes" id="UP001596989">
    <property type="component" value="Unassembled WGS sequence"/>
</dbReference>
<dbReference type="EMBL" id="JBHTJZ010000020">
    <property type="protein sequence ID" value="MFD0960334.1"/>
    <property type="molecule type" value="Genomic_DNA"/>
</dbReference>
<dbReference type="Pfam" id="PF07729">
    <property type="entry name" value="FCD"/>
    <property type="match status" value="1"/>
</dbReference>
<dbReference type="Gene3D" id="1.10.10.10">
    <property type="entry name" value="Winged helix-like DNA-binding domain superfamily/Winged helix DNA-binding domain"/>
    <property type="match status" value="1"/>
</dbReference>
<dbReference type="InterPro" id="IPR011711">
    <property type="entry name" value="GntR_C"/>
</dbReference>